<proteinExistence type="predicted"/>
<dbReference type="InterPro" id="IPR001279">
    <property type="entry name" value="Metallo-B-lactamas"/>
</dbReference>
<organism evidence="2 3">
    <name type="scientific">Symmachiella dynata</name>
    <dbReference type="NCBI Taxonomy" id="2527995"/>
    <lineage>
        <taxon>Bacteria</taxon>
        <taxon>Pseudomonadati</taxon>
        <taxon>Planctomycetota</taxon>
        <taxon>Planctomycetia</taxon>
        <taxon>Planctomycetales</taxon>
        <taxon>Planctomycetaceae</taxon>
        <taxon>Symmachiella</taxon>
    </lineage>
</organism>
<keyword evidence="3" id="KW-1185">Reference proteome</keyword>
<dbReference type="KEGG" id="sdyn:Mal52_35560"/>
<dbReference type="Gene3D" id="3.60.15.10">
    <property type="entry name" value="Ribonuclease Z/Hydroxyacylglutathione hydrolase-like"/>
    <property type="match status" value="1"/>
</dbReference>
<keyword evidence="2" id="KW-0378">Hydrolase</keyword>
<reference evidence="2 3" key="1">
    <citation type="submission" date="2019-02" db="EMBL/GenBank/DDBJ databases">
        <title>Deep-cultivation of Planctomycetes and their phenomic and genomic characterization uncovers novel biology.</title>
        <authorList>
            <person name="Wiegand S."/>
            <person name="Jogler M."/>
            <person name="Boedeker C."/>
            <person name="Pinto D."/>
            <person name="Vollmers J."/>
            <person name="Rivas-Marin E."/>
            <person name="Kohn T."/>
            <person name="Peeters S.H."/>
            <person name="Heuer A."/>
            <person name="Rast P."/>
            <person name="Oberbeckmann S."/>
            <person name="Bunk B."/>
            <person name="Jeske O."/>
            <person name="Meyerdierks A."/>
            <person name="Storesund J.E."/>
            <person name="Kallscheuer N."/>
            <person name="Luecker S."/>
            <person name="Lage O.M."/>
            <person name="Pohl T."/>
            <person name="Merkel B.J."/>
            <person name="Hornburger P."/>
            <person name="Mueller R.-W."/>
            <person name="Bruemmer F."/>
            <person name="Labrenz M."/>
            <person name="Spormann A.M."/>
            <person name="Op den Camp H."/>
            <person name="Overmann J."/>
            <person name="Amann R."/>
            <person name="Jetten M.S.M."/>
            <person name="Mascher T."/>
            <person name="Medema M.H."/>
            <person name="Devos D.P."/>
            <person name="Kaster A.-K."/>
            <person name="Ovreas L."/>
            <person name="Rohde M."/>
            <person name="Galperin M.Y."/>
            <person name="Jogler C."/>
        </authorList>
    </citation>
    <scope>NUCLEOTIDE SEQUENCE [LARGE SCALE GENOMIC DNA]</scope>
    <source>
        <strain evidence="2 3">Mal52</strain>
    </source>
</reference>
<name>A0A517ZRH9_9PLAN</name>
<dbReference type="CDD" id="cd16279">
    <property type="entry name" value="metallo-hydrolase-like_MBL-fold"/>
    <property type="match status" value="1"/>
</dbReference>
<dbReference type="SMART" id="SM00849">
    <property type="entry name" value="Lactamase_B"/>
    <property type="match status" value="1"/>
</dbReference>
<dbReference type="OrthoDB" id="9800940at2"/>
<gene>
    <name evidence="2" type="primary">phnP</name>
    <name evidence="2" type="ORF">Mal52_35560</name>
</gene>
<dbReference type="InterPro" id="IPR036866">
    <property type="entry name" value="RibonucZ/Hydroxyglut_hydro"/>
</dbReference>
<dbReference type="Pfam" id="PF12706">
    <property type="entry name" value="Lactamase_B_2"/>
    <property type="match status" value="1"/>
</dbReference>
<dbReference type="PANTHER" id="PTHR42663:SF6">
    <property type="entry name" value="HYDROLASE C777.06C-RELATED"/>
    <property type="match status" value="1"/>
</dbReference>
<feature type="domain" description="Metallo-beta-lactamase" evidence="1">
    <location>
        <begin position="43"/>
        <end position="235"/>
    </location>
</feature>
<dbReference type="EMBL" id="CP036276">
    <property type="protein sequence ID" value="QDU45068.1"/>
    <property type="molecule type" value="Genomic_DNA"/>
</dbReference>
<accession>A0A517ZRH9</accession>
<evidence type="ECO:0000259" key="1">
    <source>
        <dbReference type="SMART" id="SM00849"/>
    </source>
</evidence>
<evidence type="ECO:0000313" key="2">
    <source>
        <dbReference type="EMBL" id="QDU45068.1"/>
    </source>
</evidence>
<dbReference type="AlphaFoldDB" id="A0A517ZRH9"/>
<dbReference type="RefSeq" id="WP_145377410.1">
    <property type="nucleotide sequence ID" value="NZ_CP036270.1"/>
</dbReference>
<evidence type="ECO:0000313" key="3">
    <source>
        <dbReference type="Proteomes" id="UP000319383"/>
    </source>
</evidence>
<sequence length="264" mass="29743">MPTLPPTKTSKLTLLGTGTSHGVPMIGCHCEVCESTNPRNKRTRTGVVVSVPGGNFLIDTPPELRMQLLRERVDLIHAALYTHSHADHLFGLDDLRLFGFYLKGPVPLYCEANVEQQIRRSYNYAFEVPRNNHRGAVPALEFQRIELEPFTLLGQTVQPIRLLHGKLPVLGFRIGDVAFCTDVSQIPDESWPLLEGLEVLVLDALREEPHPTHLNIEQALEVVERVKPQRTYFTHIAHTLEHEATNSRLPQGIELAYDGLQIPF</sequence>
<dbReference type="SUPFAM" id="SSF56281">
    <property type="entry name" value="Metallo-hydrolase/oxidoreductase"/>
    <property type="match status" value="1"/>
</dbReference>
<dbReference type="PANTHER" id="PTHR42663">
    <property type="entry name" value="HYDROLASE C777.06C-RELATED-RELATED"/>
    <property type="match status" value="1"/>
</dbReference>
<dbReference type="Proteomes" id="UP000319383">
    <property type="component" value="Chromosome"/>
</dbReference>
<dbReference type="GO" id="GO:0103043">
    <property type="term" value="F:phosphoribosyl 1,2-cyclic phosphate phosphodiesterase activity"/>
    <property type="evidence" value="ECO:0007669"/>
    <property type="project" value="UniProtKB-EC"/>
</dbReference>
<dbReference type="EC" id="3.1.4.55" evidence="2"/>
<protein>
    <submittedName>
        <fullName evidence="2">Phosphoribosyl 1,2-cyclic phosphodiesterase</fullName>
        <ecNumber evidence="2">3.1.4.55</ecNumber>
    </submittedName>
</protein>